<gene>
    <name evidence="2" type="ORF">B0H65DRAFT_408994</name>
</gene>
<feature type="compositionally biased region" description="Low complexity" evidence="1">
    <location>
        <begin position="161"/>
        <end position="190"/>
    </location>
</feature>
<dbReference type="RefSeq" id="XP_062680125.1">
    <property type="nucleotide sequence ID" value="XM_062823825.1"/>
</dbReference>
<feature type="region of interest" description="Disordered" evidence="1">
    <location>
        <begin position="119"/>
        <end position="204"/>
    </location>
</feature>
<reference evidence="2" key="1">
    <citation type="journal article" date="2023" name="Mol. Phylogenet. Evol.">
        <title>Genome-scale phylogeny and comparative genomics of the fungal order Sordariales.</title>
        <authorList>
            <person name="Hensen N."/>
            <person name="Bonometti L."/>
            <person name="Westerberg I."/>
            <person name="Brannstrom I.O."/>
            <person name="Guillou S."/>
            <person name="Cros-Aarteil S."/>
            <person name="Calhoun S."/>
            <person name="Haridas S."/>
            <person name="Kuo A."/>
            <person name="Mondo S."/>
            <person name="Pangilinan J."/>
            <person name="Riley R."/>
            <person name="LaButti K."/>
            <person name="Andreopoulos B."/>
            <person name="Lipzen A."/>
            <person name="Chen C."/>
            <person name="Yan M."/>
            <person name="Daum C."/>
            <person name="Ng V."/>
            <person name="Clum A."/>
            <person name="Steindorff A."/>
            <person name="Ohm R.A."/>
            <person name="Martin F."/>
            <person name="Silar P."/>
            <person name="Natvig D.O."/>
            <person name="Lalanne C."/>
            <person name="Gautier V."/>
            <person name="Ament-Velasquez S.L."/>
            <person name="Kruys A."/>
            <person name="Hutchinson M.I."/>
            <person name="Powell A.J."/>
            <person name="Barry K."/>
            <person name="Miller A.N."/>
            <person name="Grigoriev I.V."/>
            <person name="Debuchy R."/>
            <person name="Gladieux P."/>
            <person name="Hiltunen Thoren M."/>
            <person name="Johannesson H."/>
        </authorList>
    </citation>
    <scope>NUCLEOTIDE SEQUENCE</scope>
    <source>
        <strain evidence="2">CBS 560.94</strain>
    </source>
</reference>
<dbReference type="Proteomes" id="UP001278500">
    <property type="component" value="Unassembled WGS sequence"/>
</dbReference>
<organism evidence="2 3">
    <name type="scientific">Neurospora tetraspora</name>
    <dbReference type="NCBI Taxonomy" id="94610"/>
    <lineage>
        <taxon>Eukaryota</taxon>
        <taxon>Fungi</taxon>
        <taxon>Dikarya</taxon>
        <taxon>Ascomycota</taxon>
        <taxon>Pezizomycotina</taxon>
        <taxon>Sordariomycetes</taxon>
        <taxon>Sordariomycetidae</taxon>
        <taxon>Sordariales</taxon>
        <taxon>Sordariaceae</taxon>
        <taxon>Neurospora</taxon>
    </lineage>
</organism>
<sequence length="283" mass="29824">MSTPSPPRAPKPSPPVMMPVTPLPDTLCVPPPPSTTAQSAKRARTADEEVRHAHTTATATTAGPILSFAGSLISEALARAEVYCSFAATLDSELARFSVVSPAHAREADRLARTITAALQKNSASSPPSPTLDLPSSTPDSTDPVNTRKGPVTFAEIAAKGANSASASRSTSRSSRSRSGSTTHASGSTRKAAPPPTSPQSDGRVFLRLDRDSPFTDTDAYAIRKEVQTLLHLAPTDIPGCHKVPTGFALVPKNDAVRQTLLARKDEISARFGCIQVEVPKKW</sequence>
<proteinExistence type="predicted"/>
<evidence type="ECO:0000256" key="1">
    <source>
        <dbReference type="SAM" id="MobiDB-lite"/>
    </source>
</evidence>
<evidence type="ECO:0000313" key="3">
    <source>
        <dbReference type="Proteomes" id="UP001278500"/>
    </source>
</evidence>
<reference evidence="2" key="2">
    <citation type="submission" date="2023-06" db="EMBL/GenBank/DDBJ databases">
        <authorList>
            <consortium name="Lawrence Berkeley National Laboratory"/>
            <person name="Haridas S."/>
            <person name="Hensen N."/>
            <person name="Bonometti L."/>
            <person name="Westerberg I."/>
            <person name="Brannstrom I.O."/>
            <person name="Guillou S."/>
            <person name="Cros-Aarteil S."/>
            <person name="Calhoun S."/>
            <person name="Kuo A."/>
            <person name="Mondo S."/>
            <person name="Pangilinan J."/>
            <person name="Riley R."/>
            <person name="Labutti K."/>
            <person name="Andreopoulos B."/>
            <person name="Lipzen A."/>
            <person name="Chen C."/>
            <person name="Yanf M."/>
            <person name="Daum C."/>
            <person name="Ng V."/>
            <person name="Clum A."/>
            <person name="Steindorff A."/>
            <person name="Ohm R."/>
            <person name="Martin F."/>
            <person name="Silar P."/>
            <person name="Natvig D."/>
            <person name="Lalanne C."/>
            <person name="Gautier V."/>
            <person name="Ament-Velasquez S.L."/>
            <person name="Kruys A."/>
            <person name="Hutchinson M.I."/>
            <person name="Powell A.J."/>
            <person name="Barry K."/>
            <person name="Miller A.N."/>
            <person name="Grigoriev I.V."/>
            <person name="Debuchy R."/>
            <person name="Gladieux P."/>
            <person name="Thoren M.H."/>
            <person name="Johannesson H."/>
        </authorList>
    </citation>
    <scope>NUCLEOTIDE SEQUENCE</scope>
    <source>
        <strain evidence="2">CBS 560.94</strain>
    </source>
</reference>
<dbReference type="EMBL" id="JAUEPP010000005">
    <property type="protein sequence ID" value="KAK3342332.1"/>
    <property type="molecule type" value="Genomic_DNA"/>
</dbReference>
<protein>
    <submittedName>
        <fullName evidence="2">Uncharacterized protein</fullName>
    </submittedName>
</protein>
<name>A0AAE0JBX6_9PEZI</name>
<dbReference type="AlphaFoldDB" id="A0AAE0JBX6"/>
<keyword evidence="3" id="KW-1185">Reference proteome</keyword>
<accession>A0AAE0JBX6</accession>
<dbReference type="GeneID" id="87860979"/>
<feature type="region of interest" description="Disordered" evidence="1">
    <location>
        <begin position="29"/>
        <end position="54"/>
    </location>
</feature>
<comment type="caution">
    <text evidence="2">The sequence shown here is derived from an EMBL/GenBank/DDBJ whole genome shotgun (WGS) entry which is preliminary data.</text>
</comment>
<feature type="compositionally biased region" description="Low complexity" evidence="1">
    <location>
        <begin position="131"/>
        <end position="144"/>
    </location>
</feature>
<feature type="region of interest" description="Disordered" evidence="1">
    <location>
        <begin position="1"/>
        <end position="20"/>
    </location>
</feature>
<evidence type="ECO:0000313" key="2">
    <source>
        <dbReference type="EMBL" id="KAK3342332.1"/>
    </source>
</evidence>
<feature type="non-terminal residue" evidence="2">
    <location>
        <position position="283"/>
    </location>
</feature>
<feature type="compositionally biased region" description="Pro residues" evidence="1">
    <location>
        <begin position="1"/>
        <end position="17"/>
    </location>
</feature>